<accession>A0ACC2NXZ2</accession>
<proteinExistence type="predicted"/>
<organism evidence="1 2">
    <name type="scientific">Eretmocerus hayati</name>
    <dbReference type="NCBI Taxonomy" id="131215"/>
    <lineage>
        <taxon>Eukaryota</taxon>
        <taxon>Metazoa</taxon>
        <taxon>Ecdysozoa</taxon>
        <taxon>Arthropoda</taxon>
        <taxon>Hexapoda</taxon>
        <taxon>Insecta</taxon>
        <taxon>Pterygota</taxon>
        <taxon>Neoptera</taxon>
        <taxon>Endopterygota</taxon>
        <taxon>Hymenoptera</taxon>
        <taxon>Apocrita</taxon>
        <taxon>Proctotrupomorpha</taxon>
        <taxon>Chalcidoidea</taxon>
        <taxon>Aphelinidae</taxon>
        <taxon>Aphelininae</taxon>
        <taxon>Eretmocerus</taxon>
    </lineage>
</organism>
<sequence length="308" mass="34535">MSTKCACVPALLATSSSHINSQQGIVEGRHMVRKLHAPPIVDPRASELALHCDYDLHGNELYSVSWYRNQHMLFKYQPSSSPPGIEFEIDTNSNQQQQQQTKDVRVSLDRSNATHLLLEGNEDITKGNSRRYEGTYACEVLIERTFLADYAMANVSAAILPKNKPIIEGVASSYRVGEQLDAVCTSAPSYPPAELIFQLNGQKVDRRFTKRLKLPQRQRSDSSASSTSLAISMPLERRHFPGGSLKLSCRSILPGLEIGHDYRTERNAKIASADNQRVAQGKYRELTWTNCFERMCKDGQESQIFVAD</sequence>
<gene>
    <name evidence="1" type="ORF">QAD02_011783</name>
</gene>
<name>A0ACC2NXZ2_9HYME</name>
<comment type="caution">
    <text evidence="1">The sequence shown here is derived from an EMBL/GenBank/DDBJ whole genome shotgun (WGS) entry which is preliminary data.</text>
</comment>
<evidence type="ECO:0000313" key="2">
    <source>
        <dbReference type="Proteomes" id="UP001239111"/>
    </source>
</evidence>
<dbReference type="EMBL" id="CM056742">
    <property type="protein sequence ID" value="KAJ8675997.1"/>
    <property type="molecule type" value="Genomic_DNA"/>
</dbReference>
<reference evidence="1" key="1">
    <citation type="submission" date="2023-04" db="EMBL/GenBank/DDBJ databases">
        <title>A chromosome-level genome assembly of the parasitoid wasp Eretmocerus hayati.</title>
        <authorList>
            <person name="Zhong Y."/>
            <person name="Liu S."/>
            <person name="Liu Y."/>
        </authorList>
    </citation>
    <scope>NUCLEOTIDE SEQUENCE</scope>
    <source>
        <strain evidence="1">ZJU_SS_LIU_2023</strain>
    </source>
</reference>
<keyword evidence="2" id="KW-1185">Reference proteome</keyword>
<evidence type="ECO:0000313" key="1">
    <source>
        <dbReference type="EMBL" id="KAJ8675997.1"/>
    </source>
</evidence>
<dbReference type="Proteomes" id="UP001239111">
    <property type="component" value="Chromosome 2"/>
</dbReference>
<protein>
    <submittedName>
        <fullName evidence="1">Uncharacterized protein</fullName>
    </submittedName>
</protein>